<dbReference type="GO" id="GO:0006355">
    <property type="term" value="P:regulation of DNA-templated transcription"/>
    <property type="evidence" value="ECO:0007669"/>
    <property type="project" value="InterPro"/>
</dbReference>
<dbReference type="PROSITE" id="PS51755">
    <property type="entry name" value="OMPR_PHOB"/>
    <property type="match status" value="1"/>
</dbReference>
<feature type="domain" description="OmpR/PhoB-type" evidence="8">
    <location>
        <begin position="147"/>
        <end position="248"/>
    </location>
</feature>
<evidence type="ECO:0000256" key="1">
    <source>
        <dbReference type="ARBA" id="ARBA00004496"/>
    </source>
</evidence>
<evidence type="ECO:0000256" key="2">
    <source>
        <dbReference type="ARBA" id="ARBA00022553"/>
    </source>
</evidence>
<feature type="DNA-binding region" description="OmpR/PhoB-type" evidence="7">
    <location>
        <begin position="147"/>
        <end position="248"/>
    </location>
</feature>
<dbReference type="RefSeq" id="WP_135151085.1">
    <property type="nucleotide sequence ID" value="NZ_SOMN01000004.1"/>
</dbReference>
<keyword evidence="10" id="KW-1185">Reference proteome</keyword>
<reference evidence="9 10" key="1">
    <citation type="submission" date="2019-03" db="EMBL/GenBank/DDBJ databases">
        <title>Cohnella endophytica sp. nov., a novel endophytic bacterium isolated from bark of Sonneratia apetala.</title>
        <authorList>
            <person name="Tuo L."/>
        </authorList>
    </citation>
    <scope>NUCLEOTIDE SEQUENCE [LARGE SCALE GENOMIC DNA]</scope>
    <source>
        <strain evidence="9 10">CCTCC AB 208254</strain>
    </source>
</reference>
<dbReference type="Gene3D" id="1.10.10.10">
    <property type="entry name" value="Winged helix-like DNA-binding domain superfamily/Winged helix DNA-binding domain"/>
    <property type="match status" value="1"/>
</dbReference>
<keyword evidence="3" id="KW-0902">Two-component regulatory system</keyword>
<keyword evidence="4" id="KW-0805">Transcription regulation</keyword>
<evidence type="ECO:0000313" key="9">
    <source>
        <dbReference type="EMBL" id="TFE29391.1"/>
    </source>
</evidence>
<sequence>MQEREEIGSLNNTAVIPDNLSSQLTADDQGFCEITNRILIISPRPASLRALVADLAEKCYDVLLLHHADDPLLSMVQGTIIVMDRTLELPSAAPTPWPSNGTSPVLALVTSADSAAPGEEWVQWPGPIEEVIRKIQELSSKHPALTDETLNFVFKEIILDPSRMTVTRSGSKVDLTKTEYDLLKAIIAADGKVMTRQELMNGIWGEQYFGGSNAVDVHIRSLRSKLHDDPKEPRYIATVRGAGYRLADQ</sequence>
<dbReference type="GO" id="GO:0000976">
    <property type="term" value="F:transcription cis-regulatory region binding"/>
    <property type="evidence" value="ECO:0007669"/>
    <property type="project" value="TreeGrafter"/>
</dbReference>
<gene>
    <name evidence="9" type="ORF">E2980_05170</name>
</gene>
<dbReference type="GO" id="GO:0005829">
    <property type="term" value="C:cytosol"/>
    <property type="evidence" value="ECO:0007669"/>
    <property type="project" value="TreeGrafter"/>
</dbReference>
<dbReference type="InterPro" id="IPR039420">
    <property type="entry name" value="WalR-like"/>
</dbReference>
<keyword evidence="2" id="KW-0597">Phosphoprotein</keyword>
<dbReference type="Pfam" id="PF00486">
    <property type="entry name" value="Trans_reg_C"/>
    <property type="match status" value="1"/>
</dbReference>
<evidence type="ECO:0000256" key="3">
    <source>
        <dbReference type="ARBA" id="ARBA00023012"/>
    </source>
</evidence>
<dbReference type="CDD" id="cd00383">
    <property type="entry name" value="trans_reg_C"/>
    <property type="match status" value="1"/>
</dbReference>
<evidence type="ECO:0000256" key="7">
    <source>
        <dbReference type="PROSITE-ProRule" id="PRU01091"/>
    </source>
</evidence>
<evidence type="ECO:0000313" key="10">
    <source>
        <dbReference type="Proteomes" id="UP000297900"/>
    </source>
</evidence>
<dbReference type="InterPro" id="IPR001867">
    <property type="entry name" value="OmpR/PhoB-type_DNA-bd"/>
</dbReference>
<dbReference type="InterPro" id="IPR036388">
    <property type="entry name" value="WH-like_DNA-bd_sf"/>
</dbReference>
<organism evidence="9 10">
    <name type="scientific">Cohnella luojiensis</name>
    <dbReference type="NCBI Taxonomy" id="652876"/>
    <lineage>
        <taxon>Bacteria</taxon>
        <taxon>Bacillati</taxon>
        <taxon>Bacillota</taxon>
        <taxon>Bacilli</taxon>
        <taxon>Bacillales</taxon>
        <taxon>Paenibacillaceae</taxon>
        <taxon>Cohnella</taxon>
    </lineage>
</organism>
<dbReference type="GO" id="GO:0000156">
    <property type="term" value="F:phosphorelay response regulator activity"/>
    <property type="evidence" value="ECO:0007669"/>
    <property type="project" value="TreeGrafter"/>
</dbReference>
<evidence type="ECO:0000259" key="8">
    <source>
        <dbReference type="PROSITE" id="PS51755"/>
    </source>
</evidence>
<dbReference type="EMBL" id="SOMN01000004">
    <property type="protein sequence ID" value="TFE29391.1"/>
    <property type="molecule type" value="Genomic_DNA"/>
</dbReference>
<dbReference type="SMART" id="SM00862">
    <property type="entry name" value="Trans_reg_C"/>
    <property type="match status" value="1"/>
</dbReference>
<keyword evidence="5 7" id="KW-0238">DNA-binding</keyword>
<comment type="subcellular location">
    <subcellularLocation>
        <location evidence="1">Cytoplasm</location>
    </subcellularLocation>
</comment>
<dbReference type="OrthoDB" id="2652196at2"/>
<dbReference type="InterPro" id="IPR016032">
    <property type="entry name" value="Sig_transdc_resp-reg_C-effctor"/>
</dbReference>
<evidence type="ECO:0000256" key="6">
    <source>
        <dbReference type="ARBA" id="ARBA00023163"/>
    </source>
</evidence>
<dbReference type="PANTHER" id="PTHR48111">
    <property type="entry name" value="REGULATOR OF RPOS"/>
    <property type="match status" value="1"/>
</dbReference>
<accession>A0A4Y8M4V6</accession>
<dbReference type="Proteomes" id="UP000297900">
    <property type="component" value="Unassembled WGS sequence"/>
</dbReference>
<protein>
    <submittedName>
        <fullName evidence="9">Winged-helix domain-containing protein</fullName>
    </submittedName>
</protein>
<evidence type="ECO:0000256" key="5">
    <source>
        <dbReference type="ARBA" id="ARBA00023125"/>
    </source>
</evidence>
<dbReference type="SUPFAM" id="SSF46894">
    <property type="entry name" value="C-terminal effector domain of the bipartite response regulators"/>
    <property type="match status" value="1"/>
</dbReference>
<dbReference type="PANTHER" id="PTHR48111:SF1">
    <property type="entry name" value="TWO-COMPONENT RESPONSE REGULATOR ORR33"/>
    <property type="match status" value="1"/>
</dbReference>
<name>A0A4Y8M4V6_9BACL</name>
<proteinExistence type="predicted"/>
<comment type="caution">
    <text evidence="9">The sequence shown here is derived from an EMBL/GenBank/DDBJ whole genome shotgun (WGS) entry which is preliminary data.</text>
</comment>
<dbReference type="AlphaFoldDB" id="A0A4Y8M4V6"/>
<dbReference type="FunFam" id="1.10.10.10:FF:000018">
    <property type="entry name" value="DNA-binding response regulator ResD"/>
    <property type="match status" value="1"/>
</dbReference>
<evidence type="ECO:0000256" key="4">
    <source>
        <dbReference type="ARBA" id="ARBA00023015"/>
    </source>
</evidence>
<dbReference type="GO" id="GO:0032993">
    <property type="term" value="C:protein-DNA complex"/>
    <property type="evidence" value="ECO:0007669"/>
    <property type="project" value="TreeGrafter"/>
</dbReference>
<keyword evidence="6" id="KW-0804">Transcription</keyword>